<gene>
    <name evidence="1" type="ORF">CMN54_07995</name>
</gene>
<protein>
    <submittedName>
        <fullName evidence="1">Peroxiredoxin</fullName>
    </submittedName>
</protein>
<name>A0A2D6YJI5_9DELT</name>
<reference evidence="2" key="1">
    <citation type="submission" date="2017-09" db="EMBL/GenBank/DDBJ databases">
        <title>The Reconstruction of 2,631 Draft Metagenome-Assembled Genomes from the Global Oceans.</title>
        <authorList>
            <person name="Tully B.J."/>
            <person name="Graham E.D."/>
            <person name="Heidelberg J.F."/>
        </authorList>
    </citation>
    <scope>NUCLEOTIDE SEQUENCE [LARGE SCALE GENOMIC DNA]</scope>
</reference>
<dbReference type="InterPro" id="IPR003718">
    <property type="entry name" value="OsmC/Ohr_fam"/>
</dbReference>
<evidence type="ECO:0000313" key="2">
    <source>
        <dbReference type="Proteomes" id="UP000226525"/>
    </source>
</evidence>
<dbReference type="SUPFAM" id="SSF82784">
    <property type="entry name" value="OsmC-like"/>
    <property type="match status" value="1"/>
</dbReference>
<accession>A0A2D6YJI5</accession>
<dbReference type="Proteomes" id="UP000226525">
    <property type="component" value="Unassembled WGS sequence"/>
</dbReference>
<dbReference type="InterPro" id="IPR036102">
    <property type="entry name" value="OsmC/Ohrsf"/>
</dbReference>
<dbReference type="Pfam" id="PF02566">
    <property type="entry name" value="OsmC"/>
    <property type="match status" value="1"/>
</dbReference>
<evidence type="ECO:0000313" key="1">
    <source>
        <dbReference type="EMBL" id="MAH63367.1"/>
    </source>
</evidence>
<dbReference type="Gene3D" id="3.30.300.20">
    <property type="match status" value="1"/>
</dbReference>
<dbReference type="EMBL" id="NZEX01000091">
    <property type="protein sequence ID" value="MAH63367.1"/>
    <property type="molecule type" value="Genomic_DNA"/>
</dbReference>
<organism evidence="1 2">
    <name type="scientific">SAR324 cluster bacterium</name>
    <dbReference type="NCBI Taxonomy" id="2024889"/>
    <lineage>
        <taxon>Bacteria</taxon>
        <taxon>Deltaproteobacteria</taxon>
        <taxon>SAR324 cluster</taxon>
    </lineage>
</organism>
<sequence>MIVDTTWLHQRKFVSTCPSGFKLEMDATEKYGGLGEGLTPMELILAGVAGCIGIDVTMILKRHLEQINKLHIRTEGVRHKELPTKFTEIKVTFDVEGEIDAYRVWRAIHLGHQKYCAVSASLTAEMQHFLILNGEVILEPTEELSS</sequence>
<proteinExistence type="predicted"/>
<dbReference type="InterPro" id="IPR015946">
    <property type="entry name" value="KH_dom-like_a/b"/>
</dbReference>
<dbReference type="PANTHER" id="PTHR34352">
    <property type="entry name" value="PROTEIN YHFA"/>
    <property type="match status" value="1"/>
</dbReference>
<comment type="caution">
    <text evidence="1">The sequence shown here is derived from an EMBL/GenBank/DDBJ whole genome shotgun (WGS) entry which is preliminary data.</text>
</comment>
<dbReference type="PANTHER" id="PTHR34352:SF1">
    <property type="entry name" value="PROTEIN YHFA"/>
    <property type="match status" value="1"/>
</dbReference>
<dbReference type="AlphaFoldDB" id="A0A2D6YJI5"/>